<proteinExistence type="predicted"/>
<dbReference type="EMBL" id="AZFI01000044">
    <property type="protein sequence ID" value="KRM28723.1"/>
    <property type="molecule type" value="Genomic_DNA"/>
</dbReference>
<reference evidence="1 2" key="1">
    <citation type="journal article" date="2015" name="Genome Announc.">
        <title>Expanding the biotechnology potential of lactobacilli through comparative genomics of 213 strains and associated genera.</title>
        <authorList>
            <person name="Sun Z."/>
            <person name="Harris H.M."/>
            <person name="McCann A."/>
            <person name="Guo C."/>
            <person name="Argimon S."/>
            <person name="Zhang W."/>
            <person name="Yang X."/>
            <person name="Jeffery I.B."/>
            <person name="Cooney J.C."/>
            <person name="Kagawa T.F."/>
            <person name="Liu W."/>
            <person name="Song Y."/>
            <person name="Salvetti E."/>
            <person name="Wrobel A."/>
            <person name="Rasinkangas P."/>
            <person name="Parkhill J."/>
            <person name="Rea M.C."/>
            <person name="O'Sullivan O."/>
            <person name="Ritari J."/>
            <person name="Douillard F.P."/>
            <person name="Paul Ross R."/>
            <person name="Yang R."/>
            <person name="Briner A.E."/>
            <person name="Felis G.E."/>
            <person name="de Vos W.M."/>
            <person name="Barrangou R."/>
            <person name="Klaenhammer T.R."/>
            <person name="Caufield P.W."/>
            <person name="Cui Y."/>
            <person name="Zhang H."/>
            <person name="O'Toole P.W."/>
        </authorList>
    </citation>
    <scope>NUCLEOTIDE SEQUENCE [LARGE SCALE GENOMIC DNA]</scope>
    <source>
        <strain evidence="1 2">DSM 15836</strain>
    </source>
</reference>
<keyword evidence="2" id="KW-1185">Reference proteome</keyword>
<gene>
    <name evidence="1" type="ORF">FC65_GL001625</name>
</gene>
<comment type="caution">
    <text evidence="1">The sequence shown here is derived from an EMBL/GenBank/DDBJ whole genome shotgun (WGS) entry which is preliminary data.</text>
</comment>
<organism evidence="1 2">
    <name type="scientific">Ligilactobacillus acidipiscis DSM 15836</name>
    <dbReference type="NCBI Taxonomy" id="1423716"/>
    <lineage>
        <taxon>Bacteria</taxon>
        <taxon>Bacillati</taxon>
        <taxon>Bacillota</taxon>
        <taxon>Bacilli</taxon>
        <taxon>Lactobacillales</taxon>
        <taxon>Lactobacillaceae</taxon>
        <taxon>Ligilactobacillus</taxon>
    </lineage>
</organism>
<sequence>MTTDEWYTELYAAFQQVGLKCYFNQPSIDEALPLVQIGVHIDNDQSNKTGGALYEIQQQIDLYADPLGMTANEFERLIRKVKYAISSCTNIRSMTATTMIDTSTEKELKRCLFLVTTIL</sequence>
<dbReference type="Proteomes" id="UP000051217">
    <property type="component" value="Unassembled WGS sequence"/>
</dbReference>
<dbReference type="RefSeq" id="WP_056971763.1">
    <property type="nucleotide sequence ID" value="NZ_AZFI01000044.1"/>
</dbReference>
<evidence type="ECO:0000313" key="2">
    <source>
        <dbReference type="Proteomes" id="UP000051217"/>
    </source>
</evidence>
<accession>A0ABR5PKC7</accession>
<evidence type="ECO:0000313" key="1">
    <source>
        <dbReference type="EMBL" id="KRM28723.1"/>
    </source>
</evidence>
<protein>
    <submittedName>
        <fullName evidence="1">Uncharacterized protein</fullName>
    </submittedName>
</protein>
<name>A0ABR5PKC7_9LACO</name>